<accession>A0ABT2JUA8</accession>
<dbReference type="RefSeq" id="WP_260218593.1">
    <property type="nucleotide sequence ID" value="NZ_JAJAGO010000006.1"/>
</dbReference>
<name>A0ABT2JUA8_9ACTN</name>
<sequence length="118" mass="13047">MEEKIHQDMTPLQDLMEKAAGIEGVEVVPGDGFVMMSPVSLEHVRTFRYLTGVFDDQLDDGQGLEAVGEIEVQHPEWDTGKSPDVVLWSPRRIRSAARISSSSRAGSPHRRASRTTTA</sequence>
<organism evidence="2 3">
    <name type="scientific">Streptomyces gossypii</name>
    <dbReference type="NCBI Taxonomy" id="2883101"/>
    <lineage>
        <taxon>Bacteria</taxon>
        <taxon>Bacillati</taxon>
        <taxon>Actinomycetota</taxon>
        <taxon>Actinomycetes</taxon>
        <taxon>Kitasatosporales</taxon>
        <taxon>Streptomycetaceae</taxon>
        <taxon>Streptomyces</taxon>
    </lineage>
</organism>
<dbReference type="InterPro" id="IPR012296">
    <property type="entry name" value="Nuclease_put_TT1808"/>
</dbReference>
<feature type="compositionally biased region" description="Basic residues" evidence="1">
    <location>
        <begin position="107"/>
        <end position="118"/>
    </location>
</feature>
<keyword evidence="3" id="KW-1185">Reference proteome</keyword>
<evidence type="ECO:0000313" key="3">
    <source>
        <dbReference type="Proteomes" id="UP001156389"/>
    </source>
</evidence>
<dbReference type="GO" id="GO:0004519">
    <property type="term" value="F:endonuclease activity"/>
    <property type="evidence" value="ECO:0007669"/>
    <property type="project" value="UniProtKB-KW"/>
</dbReference>
<gene>
    <name evidence="2" type="ORF">LHJ74_15390</name>
</gene>
<feature type="region of interest" description="Disordered" evidence="1">
    <location>
        <begin position="96"/>
        <end position="118"/>
    </location>
</feature>
<dbReference type="Proteomes" id="UP001156389">
    <property type="component" value="Unassembled WGS sequence"/>
</dbReference>
<dbReference type="EMBL" id="JAJAGO010000006">
    <property type="protein sequence ID" value="MCT2591273.1"/>
    <property type="molecule type" value="Genomic_DNA"/>
</dbReference>
<dbReference type="Gene3D" id="3.90.1570.10">
    <property type="entry name" value="tt1808, chain A"/>
    <property type="match status" value="1"/>
</dbReference>
<keyword evidence="2" id="KW-0378">Hydrolase</keyword>
<feature type="compositionally biased region" description="Low complexity" evidence="1">
    <location>
        <begin position="96"/>
        <end position="106"/>
    </location>
</feature>
<comment type="caution">
    <text evidence="2">The sequence shown here is derived from an EMBL/GenBank/DDBJ whole genome shotgun (WGS) entry which is preliminary data.</text>
</comment>
<evidence type="ECO:0000256" key="1">
    <source>
        <dbReference type="SAM" id="MobiDB-lite"/>
    </source>
</evidence>
<keyword evidence="2" id="KW-0255">Endonuclease</keyword>
<keyword evidence="2" id="KW-0540">Nuclease</keyword>
<protein>
    <submittedName>
        <fullName evidence="2">Uma2 family endonuclease</fullName>
    </submittedName>
</protein>
<evidence type="ECO:0000313" key="2">
    <source>
        <dbReference type="EMBL" id="MCT2591273.1"/>
    </source>
</evidence>
<proteinExistence type="predicted"/>
<reference evidence="2 3" key="1">
    <citation type="submission" date="2021-10" db="EMBL/GenBank/DDBJ databases">
        <title>Streptomyces gossypii sp. nov., isolated from soil collected from cotton field.</title>
        <authorList>
            <person name="Ge X."/>
            <person name="Chen X."/>
            <person name="Liu W."/>
        </authorList>
    </citation>
    <scope>NUCLEOTIDE SEQUENCE [LARGE SCALE GENOMIC DNA]</scope>
    <source>
        <strain evidence="2 3">N2-109</strain>
    </source>
</reference>